<accession>A0A382HTL4</accession>
<dbReference type="AlphaFoldDB" id="A0A382HTL4"/>
<dbReference type="EMBL" id="UINC01063232">
    <property type="protein sequence ID" value="SVB90648.1"/>
    <property type="molecule type" value="Genomic_DNA"/>
</dbReference>
<reference evidence="1" key="1">
    <citation type="submission" date="2018-05" db="EMBL/GenBank/DDBJ databases">
        <authorList>
            <person name="Lanie J.A."/>
            <person name="Ng W.-L."/>
            <person name="Kazmierczak K.M."/>
            <person name="Andrzejewski T.M."/>
            <person name="Davidsen T.M."/>
            <person name="Wayne K.J."/>
            <person name="Tettelin H."/>
            <person name="Glass J.I."/>
            <person name="Rusch D."/>
            <person name="Podicherti R."/>
            <person name="Tsui H.-C.T."/>
            <person name="Winkler M.E."/>
        </authorList>
    </citation>
    <scope>NUCLEOTIDE SEQUENCE</scope>
</reference>
<protein>
    <recommendedName>
        <fullName evidence="2">Sulfatase N-terminal domain-containing protein</fullName>
    </recommendedName>
</protein>
<organism evidence="1">
    <name type="scientific">marine metagenome</name>
    <dbReference type="NCBI Taxonomy" id="408172"/>
    <lineage>
        <taxon>unclassified sequences</taxon>
        <taxon>metagenomes</taxon>
        <taxon>ecological metagenomes</taxon>
    </lineage>
</organism>
<proteinExistence type="predicted"/>
<sequence>MKQTLFSLVILLSSSVLLSAAERPNIVFILADDLGY</sequence>
<gene>
    <name evidence="1" type="ORF">METZ01_LOCUS243502</name>
</gene>
<name>A0A382HTL4_9ZZZZ</name>
<evidence type="ECO:0008006" key="2">
    <source>
        <dbReference type="Google" id="ProtNLM"/>
    </source>
</evidence>
<feature type="non-terminal residue" evidence="1">
    <location>
        <position position="36"/>
    </location>
</feature>
<evidence type="ECO:0000313" key="1">
    <source>
        <dbReference type="EMBL" id="SVB90648.1"/>
    </source>
</evidence>